<proteinExistence type="predicted"/>
<comment type="caution">
    <text evidence="2">The sequence shown here is derived from an EMBL/GenBank/DDBJ whole genome shotgun (WGS) entry which is preliminary data.</text>
</comment>
<keyword evidence="3" id="KW-1185">Reference proteome</keyword>
<protein>
    <submittedName>
        <fullName evidence="2">MarR family transcriptional regulator</fullName>
    </submittedName>
</protein>
<dbReference type="Pfam" id="PF01047">
    <property type="entry name" value="MarR"/>
    <property type="match status" value="1"/>
</dbReference>
<dbReference type="InterPro" id="IPR036388">
    <property type="entry name" value="WH-like_DNA-bd_sf"/>
</dbReference>
<dbReference type="SUPFAM" id="SSF46785">
    <property type="entry name" value="Winged helix' DNA-binding domain"/>
    <property type="match status" value="1"/>
</dbReference>
<dbReference type="RefSeq" id="WP_340286272.1">
    <property type="nucleotide sequence ID" value="NZ_JBBJUP010000003.1"/>
</dbReference>
<evidence type="ECO:0000313" key="2">
    <source>
        <dbReference type="EMBL" id="MEJ8278148.1"/>
    </source>
</evidence>
<gene>
    <name evidence="2" type="ORF">WJX68_04310</name>
</gene>
<accession>A0ABU8T3E9</accession>
<dbReference type="Gene3D" id="1.10.10.10">
    <property type="entry name" value="Winged helix-like DNA-binding domain superfamily/Winged helix DNA-binding domain"/>
    <property type="match status" value="1"/>
</dbReference>
<dbReference type="InterPro" id="IPR000835">
    <property type="entry name" value="HTH_MarR-typ"/>
</dbReference>
<dbReference type="PROSITE" id="PS50995">
    <property type="entry name" value="HTH_MARR_2"/>
    <property type="match status" value="1"/>
</dbReference>
<dbReference type="EMBL" id="JBBJUP010000003">
    <property type="protein sequence ID" value="MEJ8278148.1"/>
    <property type="molecule type" value="Genomic_DNA"/>
</dbReference>
<dbReference type="PANTHER" id="PTHR33164">
    <property type="entry name" value="TRANSCRIPTIONAL REGULATOR, MARR FAMILY"/>
    <property type="match status" value="1"/>
</dbReference>
<sequence length="289" mass="30378">MTSDPVPADAAEELQDLLQFFYQCPVGLIETHDDGRVRRINPAAARMLAPALRPGETLEGVTGVLDRLAPGLAATLTAHRERLGPLHPGRRIVVAPAAGDGRQVELRFVRVSPDRVMVAASDVTVEQHLAHRTLTLAARLRDVIAATEAYRDAAADVLGVGVSGVSALEELVTRGPRTPSAIARRLGLSSSSVTAVIDQLESAGLVERVDNPADRRSTLVTLAPGAQDRVRPVLDLLLSGIDRVAEGTSAHAQDVAATLEAVTAALRSRTALRGHGATPAGQQGRASRS</sequence>
<dbReference type="InterPro" id="IPR036390">
    <property type="entry name" value="WH_DNA-bd_sf"/>
</dbReference>
<dbReference type="PANTHER" id="PTHR33164:SF106">
    <property type="entry name" value="TRANSCRIPTIONAL REGULATORY PROTEIN"/>
    <property type="match status" value="1"/>
</dbReference>
<dbReference type="Proteomes" id="UP001364211">
    <property type="component" value="Unassembled WGS sequence"/>
</dbReference>
<evidence type="ECO:0000259" key="1">
    <source>
        <dbReference type="PROSITE" id="PS50995"/>
    </source>
</evidence>
<organism evidence="2 3">
    <name type="scientific">Pseudonocardia spirodelae</name>
    <dbReference type="NCBI Taxonomy" id="3133431"/>
    <lineage>
        <taxon>Bacteria</taxon>
        <taxon>Bacillati</taxon>
        <taxon>Actinomycetota</taxon>
        <taxon>Actinomycetes</taxon>
        <taxon>Pseudonocardiales</taxon>
        <taxon>Pseudonocardiaceae</taxon>
        <taxon>Pseudonocardia</taxon>
    </lineage>
</organism>
<dbReference type="SMART" id="SM00347">
    <property type="entry name" value="HTH_MARR"/>
    <property type="match status" value="1"/>
</dbReference>
<evidence type="ECO:0000313" key="3">
    <source>
        <dbReference type="Proteomes" id="UP001364211"/>
    </source>
</evidence>
<name>A0ABU8T3E9_9PSEU</name>
<dbReference type="InterPro" id="IPR011991">
    <property type="entry name" value="ArsR-like_HTH"/>
</dbReference>
<dbReference type="PRINTS" id="PR00598">
    <property type="entry name" value="HTHMARR"/>
</dbReference>
<reference evidence="2 3" key="1">
    <citation type="submission" date="2024-03" db="EMBL/GenBank/DDBJ databases">
        <title>Draft genome sequence of Pseudonocardia sp. DW16-2.</title>
        <authorList>
            <person name="Duangmal K."/>
        </authorList>
    </citation>
    <scope>NUCLEOTIDE SEQUENCE [LARGE SCALE GENOMIC DNA]</scope>
    <source>
        <strain evidence="2 3">DW16-2</strain>
    </source>
</reference>
<dbReference type="CDD" id="cd00090">
    <property type="entry name" value="HTH_ARSR"/>
    <property type="match status" value="1"/>
</dbReference>
<dbReference type="InterPro" id="IPR039422">
    <property type="entry name" value="MarR/SlyA-like"/>
</dbReference>
<feature type="domain" description="HTH marR-type" evidence="1">
    <location>
        <begin position="126"/>
        <end position="268"/>
    </location>
</feature>